<evidence type="ECO:0008006" key="3">
    <source>
        <dbReference type="Google" id="ProtNLM"/>
    </source>
</evidence>
<dbReference type="PANTHER" id="PTHR33052">
    <property type="entry name" value="DUF4228 DOMAIN PROTEIN-RELATED"/>
    <property type="match status" value="1"/>
</dbReference>
<dbReference type="EMBL" id="QJKJ01004452">
    <property type="protein sequence ID" value="RDX94129.1"/>
    <property type="molecule type" value="Genomic_DNA"/>
</dbReference>
<dbReference type="InterPro" id="IPR025322">
    <property type="entry name" value="PADRE_dom"/>
</dbReference>
<dbReference type="Proteomes" id="UP000257109">
    <property type="component" value="Unassembled WGS sequence"/>
</dbReference>
<proteinExistence type="predicted"/>
<dbReference type="OrthoDB" id="1919386at2759"/>
<evidence type="ECO:0000313" key="2">
    <source>
        <dbReference type="Proteomes" id="UP000257109"/>
    </source>
</evidence>
<protein>
    <recommendedName>
        <fullName evidence="3">DUF4228 domain-containing protein</fullName>
    </recommendedName>
</protein>
<dbReference type="STRING" id="157652.A0A371GUA4"/>
<reference evidence="1" key="1">
    <citation type="submission" date="2018-05" db="EMBL/GenBank/DDBJ databases">
        <title>Draft genome of Mucuna pruriens seed.</title>
        <authorList>
            <person name="Nnadi N.E."/>
            <person name="Vos R."/>
            <person name="Hasami M.H."/>
            <person name="Devisetty U.K."/>
            <person name="Aguiy J.C."/>
        </authorList>
    </citation>
    <scope>NUCLEOTIDE SEQUENCE [LARGE SCALE GENOMIC DNA]</scope>
    <source>
        <strain evidence="1">JCA_2017</strain>
    </source>
</reference>
<dbReference type="Pfam" id="PF14009">
    <property type="entry name" value="PADRE"/>
    <property type="match status" value="1"/>
</dbReference>
<feature type="non-terminal residue" evidence="1">
    <location>
        <position position="1"/>
    </location>
</feature>
<accession>A0A371GUA4</accession>
<comment type="caution">
    <text evidence="1">The sequence shown here is derived from an EMBL/GenBank/DDBJ whole genome shotgun (WGS) entry which is preliminary data.</text>
</comment>
<organism evidence="1 2">
    <name type="scientific">Mucuna pruriens</name>
    <name type="common">Velvet bean</name>
    <name type="synonym">Dolichos pruriens</name>
    <dbReference type="NCBI Taxonomy" id="157652"/>
    <lineage>
        <taxon>Eukaryota</taxon>
        <taxon>Viridiplantae</taxon>
        <taxon>Streptophyta</taxon>
        <taxon>Embryophyta</taxon>
        <taxon>Tracheophyta</taxon>
        <taxon>Spermatophyta</taxon>
        <taxon>Magnoliopsida</taxon>
        <taxon>eudicotyledons</taxon>
        <taxon>Gunneridae</taxon>
        <taxon>Pentapetalae</taxon>
        <taxon>rosids</taxon>
        <taxon>fabids</taxon>
        <taxon>Fabales</taxon>
        <taxon>Fabaceae</taxon>
        <taxon>Papilionoideae</taxon>
        <taxon>50 kb inversion clade</taxon>
        <taxon>NPAAA clade</taxon>
        <taxon>indigoferoid/millettioid clade</taxon>
        <taxon>Phaseoleae</taxon>
        <taxon>Mucuna</taxon>
    </lineage>
</organism>
<sequence length="172" mass="19321">MGICASTQYASKGVKNYWQSTVNIIQLDGRLQQLKEPIKAWHVLSENPSCFICCSESMFVGSPMLPVPTTQDLQLGHIYFLVPLPKSRLPLSLQDLGALAIKANAAIANSKPNYPIFKPNSQKTFPTHPTLSNSRSFMIHRKDPYYDLTVATQKTWTFLVKFQPHLLEKGEA</sequence>
<gene>
    <name evidence="1" type="ORF">CR513_23519</name>
</gene>
<keyword evidence="2" id="KW-1185">Reference proteome</keyword>
<name>A0A371GUA4_MUCPR</name>
<evidence type="ECO:0000313" key="1">
    <source>
        <dbReference type="EMBL" id="RDX94129.1"/>
    </source>
</evidence>
<dbReference type="AlphaFoldDB" id="A0A371GUA4"/>